<reference evidence="9 10" key="1">
    <citation type="journal article" date="2019" name="Front. Genet.">
        <title>Whole-Genome Sequencing of the Opportunistic Yeast Pathogen Candida inconspicua Uncovers Its Hybrid Origin.</title>
        <authorList>
            <person name="Mixao V."/>
            <person name="Hansen A.P."/>
            <person name="Saus E."/>
            <person name="Boekhout T."/>
            <person name="Lass-Florl C."/>
            <person name="Gabaldon T."/>
        </authorList>
    </citation>
    <scope>NUCLEOTIDE SEQUENCE [LARGE SCALE GENOMIC DNA]</scope>
    <source>
        <strain evidence="9 10">CBS 180</strain>
    </source>
</reference>
<dbReference type="InterPro" id="IPR048319">
    <property type="entry name" value="Vps52_CC"/>
</dbReference>
<evidence type="ECO:0000256" key="3">
    <source>
        <dbReference type="ARBA" id="ARBA00022448"/>
    </source>
</evidence>
<dbReference type="Pfam" id="PF20655">
    <property type="entry name" value="Vps52_C"/>
    <property type="match status" value="1"/>
</dbReference>
<sequence length="566" mass="64622">MTTKVHRQSISKRSSAIETGGKSSIWRLQYLNDKFNTDSKFEIEVSDAEIERKSNDELIKINILEQEKSLIEMGEALESSIDMLAPLSRYLDKFEGDLEKLSNEMQVLQERLVLLNEEISENSKIDNELGPVLIDLLLPPQCIEVLVRGSIDKSWVEHMTTLQEKKEVLVSYEGKSLQNVKEMMKLTENLESKCTERIKSFMIDSIRKLRDVRASSVKIQKKMLKVKEIIPFLKARNESLLTELKTAYVYTMRWYYYFNFVKYISSLEQLSLYESTDTVEARSYSINTMNEYLISLPKRFEIADEEKRYSVPAQIAESSATAPSSNVKFFIEQAIAFLNQSIVDNITLETAFLTEFFAAEGSDLTEVTRTIFKPVLKMGINYTKYVMKKCNGDYFGILFAIRKLQKLERETQTRLLPDVVDKYVNNQLMLLWPEFQRSMDHLCSGLASGLASTALLKSVVNGKTNVMIPLQVTQMFSTIVADLLRLTSGDAVDEGGDPLAVSLQRLSGVYDKGLNQLATSLEKAEQPLFLHVNMQHIITVLESTMATTTTTTNPLVEHYRKLAEKY</sequence>
<dbReference type="GO" id="GO:0032456">
    <property type="term" value="P:endocytic recycling"/>
    <property type="evidence" value="ECO:0007669"/>
    <property type="project" value="TreeGrafter"/>
</dbReference>
<dbReference type="GO" id="GO:0019905">
    <property type="term" value="F:syntaxin binding"/>
    <property type="evidence" value="ECO:0007669"/>
    <property type="project" value="TreeGrafter"/>
</dbReference>
<comment type="subcellular location">
    <subcellularLocation>
        <location evidence="1">Golgi apparatus</location>
        <location evidence="1">trans-Golgi network</location>
    </subcellularLocation>
</comment>
<dbReference type="GO" id="GO:0006896">
    <property type="term" value="P:Golgi to vacuole transport"/>
    <property type="evidence" value="ECO:0007669"/>
    <property type="project" value="TreeGrafter"/>
</dbReference>
<dbReference type="GO" id="GO:0042147">
    <property type="term" value="P:retrograde transport, endosome to Golgi"/>
    <property type="evidence" value="ECO:0007669"/>
    <property type="project" value="TreeGrafter"/>
</dbReference>
<dbReference type="GO" id="GO:0015031">
    <property type="term" value="P:protein transport"/>
    <property type="evidence" value="ECO:0007669"/>
    <property type="project" value="UniProtKB-KW"/>
</dbReference>
<keyword evidence="5" id="KW-0333">Golgi apparatus</keyword>
<organism evidence="9 10">
    <name type="scientific">Pichia inconspicua</name>
    <dbReference type="NCBI Taxonomy" id="52247"/>
    <lineage>
        <taxon>Eukaryota</taxon>
        <taxon>Fungi</taxon>
        <taxon>Dikarya</taxon>
        <taxon>Ascomycota</taxon>
        <taxon>Saccharomycotina</taxon>
        <taxon>Pichiomycetes</taxon>
        <taxon>Pichiales</taxon>
        <taxon>Pichiaceae</taxon>
        <taxon>Pichia</taxon>
    </lineage>
</organism>
<dbReference type="Pfam" id="PF04129">
    <property type="entry name" value="Vps52_CC"/>
    <property type="match status" value="1"/>
</dbReference>
<comment type="caution">
    <text evidence="9">The sequence shown here is derived from an EMBL/GenBank/DDBJ whole genome shotgun (WGS) entry which is preliminary data.</text>
</comment>
<evidence type="ECO:0000256" key="5">
    <source>
        <dbReference type="ARBA" id="ARBA00023034"/>
    </source>
</evidence>
<dbReference type="GO" id="GO:0005829">
    <property type="term" value="C:cytosol"/>
    <property type="evidence" value="ECO:0007669"/>
    <property type="project" value="GOC"/>
</dbReference>
<proteinExistence type="inferred from homology"/>
<evidence type="ECO:0000256" key="4">
    <source>
        <dbReference type="ARBA" id="ARBA00022927"/>
    </source>
</evidence>
<evidence type="ECO:0000256" key="2">
    <source>
        <dbReference type="ARBA" id="ARBA00008180"/>
    </source>
</evidence>
<dbReference type="PANTHER" id="PTHR14190">
    <property type="entry name" value="SUPPRESSOR OF ACTIN MUTATIONS 2/VACUOLAR PROTEIN SORTING 52"/>
    <property type="match status" value="1"/>
</dbReference>
<dbReference type="InterPro" id="IPR007258">
    <property type="entry name" value="Vps52"/>
</dbReference>
<accession>A0A4T0X670</accession>
<dbReference type="PANTHER" id="PTHR14190:SF7">
    <property type="entry name" value="VACUOLAR PROTEIN SORTING-ASSOCIATED PROTEIN 52 HOMOLOG"/>
    <property type="match status" value="1"/>
</dbReference>
<dbReference type="InterPro" id="IPR048361">
    <property type="entry name" value="Vps52_C"/>
</dbReference>
<keyword evidence="3" id="KW-0813">Transport</keyword>
<evidence type="ECO:0000259" key="7">
    <source>
        <dbReference type="Pfam" id="PF04129"/>
    </source>
</evidence>
<keyword evidence="4" id="KW-0653">Protein transport</keyword>
<dbReference type="STRING" id="52247.A0A4T0X670"/>
<evidence type="ECO:0000259" key="8">
    <source>
        <dbReference type="Pfam" id="PF20655"/>
    </source>
</evidence>
<name>A0A4T0X670_9ASCO</name>
<dbReference type="EMBL" id="SELW01000118">
    <property type="protein sequence ID" value="TID30823.1"/>
    <property type="molecule type" value="Genomic_DNA"/>
</dbReference>
<dbReference type="Proteomes" id="UP000307173">
    <property type="component" value="Unassembled WGS sequence"/>
</dbReference>
<evidence type="ECO:0000256" key="1">
    <source>
        <dbReference type="ARBA" id="ARBA00004601"/>
    </source>
</evidence>
<feature type="domain" description="Vps52 C-terminal" evidence="8">
    <location>
        <begin position="251"/>
        <end position="550"/>
    </location>
</feature>
<gene>
    <name evidence="9" type="ORF">CANINC_000588</name>
</gene>
<evidence type="ECO:0000313" key="9">
    <source>
        <dbReference type="EMBL" id="TID30823.1"/>
    </source>
</evidence>
<evidence type="ECO:0000313" key="10">
    <source>
        <dbReference type="Proteomes" id="UP000307173"/>
    </source>
</evidence>
<feature type="coiled-coil region" evidence="6">
    <location>
        <begin position="91"/>
        <end position="118"/>
    </location>
</feature>
<keyword evidence="10" id="KW-1185">Reference proteome</keyword>
<dbReference type="GO" id="GO:0000938">
    <property type="term" value="C:GARP complex"/>
    <property type="evidence" value="ECO:0007669"/>
    <property type="project" value="TreeGrafter"/>
</dbReference>
<protein>
    <recommendedName>
        <fullName evidence="11">Vacuolar protein sorting-associated protein 52</fullName>
    </recommendedName>
</protein>
<keyword evidence="6" id="KW-0175">Coiled coil</keyword>
<evidence type="ECO:0008006" key="11">
    <source>
        <dbReference type="Google" id="ProtNLM"/>
    </source>
</evidence>
<dbReference type="AlphaFoldDB" id="A0A4T0X670"/>
<evidence type="ECO:0000256" key="6">
    <source>
        <dbReference type="SAM" id="Coils"/>
    </source>
</evidence>
<dbReference type="OrthoDB" id="19482at2759"/>
<comment type="similarity">
    <text evidence="2">Belongs to the VPS52 family.</text>
</comment>
<feature type="domain" description="Vps52 coiled-coil" evidence="7">
    <location>
        <begin position="82"/>
        <end position="233"/>
    </location>
</feature>